<evidence type="ECO:0000313" key="6">
    <source>
        <dbReference type="EMBL" id="MBB4038760.1"/>
    </source>
</evidence>
<proteinExistence type="inferred from homology"/>
<feature type="transmembrane region" description="Helical" evidence="4">
    <location>
        <begin position="330"/>
        <end position="354"/>
    </location>
</feature>
<accession>A0A7W6N6T4</accession>
<dbReference type="PANTHER" id="PTHR43630">
    <property type="entry name" value="POLY-BETA-1,6-N-ACETYL-D-GLUCOSAMINE SYNTHASE"/>
    <property type="match status" value="1"/>
</dbReference>
<feature type="transmembrane region" description="Helical" evidence="4">
    <location>
        <begin position="302"/>
        <end position="324"/>
    </location>
</feature>
<gene>
    <name evidence="6" type="ORF">GGR34_000389</name>
</gene>
<reference evidence="6 7" key="1">
    <citation type="submission" date="2020-08" db="EMBL/GenBank/DDBJ databases">
        <title>Genomic Encyclopedia of Type Strains, Phase IV (KMG-IV): sequencing the most valuable type-strain genomes for metagenomic binning, comparative biology and taxonomic classification.</title>
        <authorList>
            <person name="Goeker M."/>
        </authorList>
    </citation>
    <scope>NUCLEOTIDE SEQUENCE [LARGE SCALE GENOMIC DNA]</scope>
    <source>
        <strain evidence="6 7">DSM 15743</strain>
    </source>
</reference>
<dbReference type="AlphaFoldDB" id="A0A7W6N6T4"/>
<keyword evidence="4" id="KW-1133">Transmembrane helix</keyword>
<dbReference type="InterPro" id="IPR001173">
    <property type="entry name" value="Glyco_trans_2-like"/>
</dbReference>
<keyword evidence="4" id="KW-0812">Transmembrane</keyword>
<dbReference type="PANTHER" id="PTHR43630:SF1">
    <property type="entry name" value="POLY-BETA-1,6-N-ACETYL-D-GLUCOSAMINE SYNTHASE"/>
    <property type="match status" value="1"/>
</dbReference>
<dbReference type="Gene3D" id="3.90.550.10">
    <property type="entry name" value="Spore Coat Polysaccharide Biosynthesis Protein SpsA, Chain A"/>
    <property type="match status" value="1"/>
</dbReference>
<feature type="domain" description="Glycosyltransferase 2-like" evidence="5">
    <location>
        <begin position="53"/>
        <end position="217"/>
    </location>
</feature>
<evidence type="ECO:0000256" key="1">
    <source>
        <dbReference type="ARBA" id="ARBA00006739"/>
    </source>
</evidence>
<dbReference type="CDD" id="cd06423">
    <property type="entry name" value="CESA_like"/>
    <property type="match status" value="1"/>
</dbReference>
<comment type="similarity">
    <text evidence="1">Belongs to the glycosyltransferase 2 family.</text>
</comment>
<evidence type="ECO:0000256" key="2">
    <source>
        <dbReference type="ARBA" id="ARBA00022676"/>
    </source>
</evidence>
<dbReference type="EMBL" id="JACIDC010000001">
    <property type="protein sequence ID" value="MBB4038760.1"/>
    <property type="molecule type" value="Genomic_DNA"/>
</dbReference>
<keyword evidence="3 6" id="KW-0808">Transferase</keyword>
<evidence type="ECO:0000256" key="3">
    <source>
        <dbReference type="ARBA" id="ARBA00022679"/>
    </source>
</evidence>
<name>A0A7W6N6T4_9HYPH</name>
<dbReference type="RefSeq" id="WP_035458327.1">
    <property type="nucleotide sequence ID" value="NZ_JACIDC010000001.1"/>
</dbReference>
<evidence type="ECO:0000313" key="7">
    <source>
        <dbReference type="Proteomes" id="UP000519439"/>
    </source>
</evidence>
<evidence type="ECO:0000256" key="4">
    <source>
        <dbReference type="SAM" id="Phobius"/>
    </source>
</evidence>
<evidence type="ECO:0000259" key="5">
    <source>
        <dbReference type="Pfam" id="PF00535"/>
    </source>
</evidence>
<dbReference type="Proteomes" id="UP000519439">
    <property type="component" value="Unassembled WGS sequence"/>
</dbReference>
<feature type="transmembrane region" description="Helical" evidence="4">
    <location>
        <begin position="361"/>
        <end position="384"/>
    </location>
</feature>
<keyword evidence="4" id="KW-0472">Membrane</keyword>
<dbReference type="SUPFAM" id="SSF53448">
    <property type="entry name" value="Nucleotide-diphospho-sugar transferases"/>
    <property type="match status" value="1"/>
</dbReference>
<dbReference type="InterPro" id="IPR029044">
    <property type="entry name" value="Nucleotide-diphossugar_trans"/>
</dbReference>
<sequence>MLLLLGQADWVLLAFAVLVFEVPRYTISLVSLSLLRRSRPAPLASFANEARISVVIPAFNGAAGLLHSIASLRAQTLVPFEIIVVDDGSTDGTRAVAEEARAAGLIDMVIHHGSRCGRSPAVNAGARFARGDLILAMDPDTIFAPTALARLAEAFEDPEVAAACCNLRVSNEQATLWTAFQSLEYLMSISAGKTFLNMIGAIACCSGACSMYRRDVFLLRGGLDVGPGEDLEFTLRLRRFGHRVRFVPEAWAATAVPETAIGLFRQRLRWDRDALRTRLIQYGEGRFFRPEGLSDTLQRLDFIVFDLAPTLSFPFYLVYCTLLFGTDTPLYLAAVYVFLLVMALFNIALANLLFNRSPTIFGLLSALAFPLYQGIVMKVVRFFAFSSEILFSASRRDDYVPPRVRRALTH</sequence>
<organism evidence="6 7">
    <name type="scientific">Microvirga flocculans</name>
    <dbReference type="NCBI Taxonomy" id="217168"/>
    <lineage>
        <taxon>Bacteria</taxon>
        <taxon>Pseudomonadati</taxon>
        <taxon>Pseudomonadota</taxon>
        <taxon>Alphaproteobacteria</taxon>
        <taxon>Hyphomicrobiales</taxon>
        <taxon>Methylobacteriaceae</taxon>
        <taxon>Microvirga</taxon>
    </lineage>
</organism>
<dbReference type="Pfam" id="PF00535">
    <property type="entry name" value="Glycos_transf_2"/>
    <property type="match status" value="1"/>
</dbReference>
<keyword evidence="2" id="KW-0328">Glycosyltransferase</keyword>
<keyword evidence="7" id="KW-1185">Reference proteome</keyword>
<protein>
    <submittedName>
        <fullName evidence="6">Cellulose synthase/poly-beta-1,6-N-acetylglucosamine synthase-like glycosyltransferase</fullName>
    </submittedName>
</protein>
<comment type="caution">
    <text evidence="6">The sequence shown here is derived from an EMBL/GenBank/DDBJ whole genome shotgun (WGS) entry which is preliminary data.</text>
</comment>
<dbReference type="GO" id="GO:0016757">
    <property type="term" value="F:glycosyltransferase activity"/>
    <property type="evidence" value="ECO:0007669"/>
    <property type="project" value="UniProtKB-KW"/>
</dbReference>